<dbReference type="Gene3D" id="3.40.630.30">
    <property type="match status" value="1"/>
</dbReference>
<reference evidence="2 3" key="1">
    <citation type="journal article" date="2019" name="Int. J. Syst. Evol. Microbiol.">
        <title>The Global Catalogue of Microorganisms (GCM) 10K type strain sequencing project: providing services to taxonomists for standard genome sequencing and annotation.</title>
        <authorList>
            <consortium name="The Broad Institute Genomics Platform"/>
            <consortium name="The Broad Institute Genome Sequencing Center for Infectious Disease"/>
            <person name="Wu L."/>
            <person name="Ma J."/>
        </authorList>
    </citation>
    <scope>NUCLEOTIDE SEQUENCE [LARGE SCALE GENOMIC DNA]</scope>
    <source>
        <strain evidence="2 3">JCM 16022</strain>
    </source>
</reference>
<dbReference type="Pfam" id="PF00583">
    <property type="entry name" value="Acetyltransf_1"/>
    <property type="match status" value="1"/>
</dbReference>
<dbReference type="EMBL" id="BAAAQR010000018">
    <property type="protein sequence ID" value="GAA2155989.1"/>
    <property type="molecule type" value="Genomic_DNA"/>
</dbReference>
<evidence type="ECO:0000313" key="2">
    <source>
        <dbReference type="EMBL" id="GAA2155989.1"/>
    </source>
</evidence>
<dbReference type="InterPro" id="IPR000182">
    <property type="entry name" value="GNAT_dom"/>
</dbReference>
<evidence type="ECO:0000313" key="3">
    <source>
        <dbReference type="Proteomes" id="UP001501771"/>
    </source>
</evidence>
<dbReference type="RefSeq" id="WP_344157823.1">
    <property type="nucleotide sequence ID" value="NZ_BAAAQR010000018.1"/>
</dbReference>
<proteinExistence type="predicted"/>
<accession>A0ABN3A8C9</accession>
<dbReference type="Proteomes" id="UP001501771">
    <property type="component" value="Unassembled WGS sequence"/>
</dbReference>
<sequence>MDLTDIETCYDAVPRPVATVEEVGPFTLFVADPRTGWQLYARPRLGAAREVTADDVRRVLARQAELGVPRALEWVDEVTPSLLPAVRAAVPGPHELELCPLLVLPDGAEPPGSAATTRVLTADDPDLPLVVGAVSAGFGGRDAVVARDPGLRAELIARGLLVVVAAYDGSGALVGGGSAAPRGDTAELTGIAVIPSARRRGLGAATTAALVRACRASGVRRVFLSAASDDAGAVYQALGFERRGRACILGVAD</sequence>
<gene>
    <name evidence="2" type="ORF">GCM10009844_43790</name>
</gene>
<comment type="caution">
    <text evidence="2">The sequence shown here is derived from an EMBL/GenBank/DDBJ whole genome shotgun (WGS) entry which is preliminary data.</text>
</comment>
<name>A0ABN3A8C9_9ACTN</name>
<dbReference type="SUPFAM" id="SSF55729">
    <property type="entry name" value="Acyl-CoA N-acyltransferases (Nat)"/>
    <property type="match status" value="1"/>
</dbReference>
<dbReference type="InterPro" id="IPR016181">
    <property type="entry name" value="Acyl_CoA_acyltransferase"/>
</dbReference>
<keyword evidence="3" id="KW-1185">Reference proteome</keyword>
<protein>
    <recommendedName>
        <fullName evidence="1">N-acetyltransferase domain-containing protein</fullName>
    </recommendedName>
</protein>
<organism evidence="2 3">
    <name type="scientific">Nocardioides koreensis</name>
    <dbReference type="NCBI Taxonomy" id="433651"/>
    <lineage>
        <taxon>Bacteria</taxon>
        <taxon>Bacillati</taxon>
        <taxon>Actinomycetota</taxon>
        <taxon>Actinomycetes</taxon>
        <taxon>Propionibacteriales</taxon>
        <taxon>Nocardioidaceae</taxon>
        <taxon>Nocardioides</taxon>
    </lineage>
</organism>
<dbReference type="CDD" id="cd04301">
    <property type="entry name" value="NAT_SF"/>
    <property type="match status" value="1"/>
</dbReference>
<feature type="domain" description="N-acetyltransferase" evidence="1">
    <location>
        <begin position="117"/>
        <end position="253"/>
    </location>
</feature>
<dbReference type="PROSITE" id="PS51186">
    <property type="entry name" value="GNAT"/>
    <property type="match status" value="1"/>
</dbReference>
<evidence type="ECO:0000259" key="1">
    <source>
        <dbReference type="PROSITE" id="PS51186"/>
    </source>
</evidence>